<keyword evidence="4" id="KW-0804">Transcription</keyword>
<keyword evidence="3" id="KW-0238">DNA-binding</keyword>
<accession>A0A9W6IRU2</accession>
<dbReference type="InterPro" id="IPR005119">
    <property type="entry name" value="LysR_subst-bd"/>
</dbReference>
<dbReference type="GO" id="GO:0006351">
    <property type="term" value="P:DNA-templated transcription"/>
    <property type="evidence" value="ECO:0007669"/>
    <property type="project" value="TreeGrafter"/>
</dbReference>
<evidence type="ECO:0000256" key="2">
    <source>
        <dbReference type="ARBA" id="ARBA00023015"/>
    </source>
</evidence>
<dbReference type="Gene3D" id="1.10.10.10">
    <property type="entry name" value="Winged helix-like DNA-binding domain superfamily/Winged helix DNA-binding domain"/>
    <property type="match status" value="1"/>
</dbReference>
<dbReference type="AlphaFoldDB" id="A0A9W6IRU2"/>
<dbReference type="Gene3D" id="3.40.190.290">
    <property type="match status" value="1"/>
</dbReference>
<evidence type="ECO:0000256" key="3">
    <source>
        <dbReference type="ARBA" id="ARBA00023125"/>
    </source>
</evidence>
<dbReference type="GO" id="GO:0003700">
    <property type="term" value="F:DNA-binding transcription factor activity"/>
    <property type="evidence" value="ECO:0007669"/>
    <property type="project" value="InterPro"/>
</dbReference>
<dbReference type="CDD" id="cd05466">
    <property type="entry name" value="PBP2_LTTR_substrate"/>
    <property type="match status" value="1"/>
</dbReference>
<dbReference type="Pfam" id="PF03466">
    <property type="entry name" value="LysR_substrate"/>
    <property type="match status" value="1"/>
</dbReference>
<protein>
    <submittedName>
        <fullName evidence="6">Transcriptional regulator</fullName>
    </submittedName>
</protein>
<feature type="domain" description="HTH lysR-type" evidence="5">
    <location>
        <begin position="5"/>
        <end position="62"/>
    </location>
</feature>
<sequence>MGRAMEWSDIRIFLAIARTGTLGAAARTLHLSHPTVGRRLRALEEATGQTLFQRTAGGFVPTEEGNAVIALAEQMEESALTIERRLAGQERNLQGTLRISSADWFGAYVLPPIIDDYAKAYPHVDLEILTGARLFSLAQREADIAFRIVPFDSPDIVQRRLVRLPYGAYVAAGSPEPVYGDGAGFRLITHDTSTGQFPDIAWLTESFPNAKPLLRSNNRNVQGRMCRQGIGIAVLPQVVGDQTVDLRKLDLPAEPPSRDIWMGYHRDIRRLQRLRAFITVVTDHLTKTPLQA</sequence>
<evidence type="ECO:0000313" key="7">
    <source>
        <dbReference type="Proteomes" id="UP001143400"/>
    </source>
</evidence>
<organism evidence="6 7">
    <name type="scientific">Methylopila capsulata</name>
    <dbReference type="NCBI Taxonomy" id="61654"/>
    <lineage>
        <taxon>Bacteria</taxon>
        <taxon>Pseudomonadati</taxon>
        <taxon>Pseudomonadota</taxon>
        <taxon>Alphaproteobacteria</taxon>
        <taxon>Hyphomicrobiales</taxon>
        <taxon>Methylopilaceae</taxon>
        <taxon>Methylopila</taxon>
    </lineage>
</organism>
<dbReference type="EMBL" id="BSFF01000001">
    <property type="protein sequence ID" value="GLK54472.1"/>
    <property type="molecule type" value="Genomic_DNA"/>
</dbReference>
<dbReference type="PANTHER" id="PTHR30537:SF3">
    <property type="entry name" value="TRANSCRIPTIONAL REGULATORY PROTEIN"/>
    <property type="match status" value="1"/>
</dbReference>
<dbReference type="InterPro" id="IPR000847">
    <property type="entry name" value="LysR_HTH_N"/>
</dbReference>
<comment type="similarity">
    <text evidence="1">Belongs to the LysR transcriptional regulatory family.</text>
</comment>
<dbReference type="InterPro" id="IPR036390">
    <property type="entry name" value="WH_DNA-bd_sf"/>
</dbReference>
<dbReference type="GO" id="GO:0043565">
    <property type="term" value="F:sequence-specific DNA binding"/>
    <property type="evidence" value="ECO:0007669"/>
    <property type="project" value="TreeGrafter"/>
</dbReference>
<name>A0A9W6IRU2_9HYPH</name>
<dbReference type="SUPFAM" id="SSF46785">
    <property type="entry name" value="Winged helix' DNA-binding domain"/>
    <property type="match status" value="1"/>
</dbReference>
<evidence type="ECO:0000313" key="6">
    <source>
        <dbReference type="EMBL" id="GLK54472.1"/>
    </source>
</evidence>
<evidence type="ECO:0000256" key="1">
    <source>
        <dbReference type="ARBA" id="ARBA00009437"/>
    </source>
</evidence>
<dbReference type="PROSITE" id="PS50931">
    <property type="entry name" value="HTH_LYSR"/>
    <property type="match status" value="1"/>
</dbReference>
<evidence type="ECO:0000256" key="4">
    <source>
        <dbReference type="ARBA" id="ARBA00023163"/>
    </source>
</evidence>
<proteinExistence type="inferred from homology"/>
<dbReference type="PRINTS" id="PR00039">
    <property type="entry name" value="HTHLYSR"/>
</dbReference>
<dbReference type="InterPro" id="IPR036388">
    <property type="entry name" value="WH-like_DNA-bd_sf"/>
</dbReference>
<reference evidence="6" key="1">
    <citation type="journal article" date="2014" name="Int. J. Syst. Evol. Microbiol.">
        <title>Complete genome sequence of Corynebacterium casei LMG S-19264T (=DSM 44701T), isolated from a smear-ripened cheese.</title>
        <authorList>
            <consortium name="US DOE Joint Genome Institute (JGI-PGF)"/>
            <person name="Walter F."/>
            <person name="Albersmeier A."/>
            <person name="Kalinowski J."/>
            <person name="Ruckert C."/>
        </authorList>
    </citation>
    <scope>NUCLEOTIDE SEQUENCE</scope>
    <source>
        <strain evidence="6">VKM B-1606</strain>
    </source>
</reference>
<dbReference type="Proteomes" id="UP001143400">
    <property type="component" value="Unassembled WGS sequence"/>
</dbReference>
<evidence type="ECO:0000259" key="5">
    <source>
        <dbReference type="PROSITE" id="PS50931"/>
    </source>
</evidence>
<dbReference type="Pfam" id="PF00126">
    <property type="entry name" value="HTH_1"/>
    <property type="match status" value="1"/>
</dbReference>
<gene>
    <name evidence="6" type="ORF">GCM10008170_04910</name>
</gene>
<reference evidence="6" key="2">
    <citation type="submission" date="2023-01" db="EMBL/GenBank/DDBJ databases">
        <authorList>
            <person name="Sun Q."/>
            <person name="Evtushenko L."/>
        </authorList>
    </citation>
    <scope>NUCLEOTIDE SEQUENCE</scope>
    <source>
        <strain evidence="6">VKM B-1606</strain>
    </source>
</reference>
<dbReference type="InterPro" id="IPR058163">
    <property type="entry name" value="LysR-type_TF_proteobact-type"/>
</dbReference>
<dbReference type="SUPFAM" id="SSF53850">
    <property type="entry name" value="Periplasmic binding protein-like II"/>
    <property type="match status" value="1"/>
</dbReference>
<comment type="caution">
    <text evidence="6">The sequence shown here is derived from an EMBL/GenBank/DDBJ whole genome shotgun (WGS) entry which is preliminary data.</text>
</comment>
<keyword evidence="2" id="KW-0805">Transcription regulation</keyword>
<dbReference type="PANTHER" id="PTHR30537">
    <property type="entry name" value="HTH-TYPE TRANSCRIPTIONAL REGULATOR"/>
    <property type="match status" value="1"/>
</dbReference>